<feature type="transmembrane region" description="Helical" evidence="7">
    <location>
        <begin position="77"/>
        <end position="98"/>
    </location>
</feature>
<dbReference type="Pfam" id="PF00005">
    <property type="entry name" value="ABC_tran"/>
    <property type="match status" value="1"/>
</dbReference>
<feature type="domain" description="ABC transmembrane type-1" evidence="9">
    <location>
        <begin position="35"/>
        <end position="332"/>
    </location>
</feature>
<keyword evidence="5 7" id="KW-1133">Transmembrane helix</keyword>
<dbReference type="Gene3D" id="3.40.50.300">
    <property type="entry name" value="P-loop containing nucleotide triphosphate hydrolases"/>
    <property type="match status" value="1"/>
</dbReference>
<dbReference type="PROSITE" id="PS50893">
    <property type="entry name" value="ABC_TRANSPORTER_2"/>
    <property type="match status" value="1"/>
</dbReference>
<sequence>MPNNTSTARGRRAPKGVFRRLVRTIFRFFPVMLPLTLVCIIINAVVSSMPSVFMQNVIAVVEDTFQTGDWASASGRIFSLLGILIAMYIVSLIAGVLYTQMMATITQGTLAKLREKMFDHMQDLPIRYFDTHNHGDIMSYYTNDIDTLRQMISQSFPQTLISAITLLTVFGIMVYYSIWLALVVVAGVIIMFFVTRYVSGHSSRYFLKQQEAIARTEGFMEEMMNGQKVIKVFCHEEGAKEDFDKVNDELFDNAEKAHRYANILMPLLANIGNVMYVIVALVGGALLLNGAPNFSISGMAFSISIVVPFLNMTKQFAGAIGQVSNQVNMVVMGLAGAHRIFALLDEEPETDDGYVTLVNARENADGTLEEYPERTNVWAWKHPHHDGTVTYTRMRGDVRFYDVDFAYEPGKTVLHNISLYAKPGQKVAFVGSTGAGKTTITNLINRFYDIADGKIRYDDININKIKKADLRHSLGIVLQDTNLFTGTVMENIRYGNLNAHDDECIAAAKLAGADDFIRRLPEGYNTMLTGNGANLSQGQRQLLAIARAAVADPPVMILDEATSSIDTHTEAIVQRGMDALMTGRTTFVIAHRLSTVQNADAIMVLDHGRIIERGTHEDLIKLKGTYYQLYTGALELD</sequence>
<feature type="transmembrane region" description="Helical" evidence="7">
    <location>
        <begin position="178"/>
        <end position="198"/>
    </location>
</feature>
<dbReference type="CDD" id="cd03254">
    <property type="entry name" value="ABCC_Glucan_exporter_like"/>
    <property type="match status" value="1"/>
</dbReference>
<evidence type="ECO:0000256" key="6">
    <source>
        <dbReference type="ARBA" id="ARBA00023136"/>
    </source>
</evidence>
<dbReference type="RefSeq" id="WP_237967186.1">
    <property type="nucleotide sequence ID" value="NZ_JAKNHQ010000028.1"/>
</dbReference>
<evidence type="ECO:0000313" key="11">
    <source>
        <dbReference type="Proteomes" id="UP001298681"/>
    </source>
</evidence>
<keyword evidence="2 7" id="KW-0812">Transmembrane</keyword>
<feature type="transmembrane region" description="Helical" evidence="7">
    <location>
        <begin position="267"/>
        <end position="288"/>
    </location>
</feature>
<dbReference type="InterPro" id="IPR003593">
    <property type="entry name" value="AAA+_ATPase"/>
</dbReference>
<evidence type="ECO:0000256" key="7">
    <source>
        <dbReference type="SAM" id="Phobius"/>
    </source>
</evidence>
<dbReference type="PROSITE" id="PS50929">
    <property type="entry name" value="ABC_TM1F"/>
    <property type="match status" value="1"/>
</dbReference>
<evidence type="ECO:0000259" key="9">
    <source>
        <dbReference type="PROSITE" id="PS50929"/>
    </source>
</evidence>
<evidence type="ECO:0000259" key="8">
    <source>
        <dbReference type="PROSITE" id="PS50893"/>
    </source>
</evidence>
<dbReference type="SUPFAM" id="SSF90123">
    <property type="entry name" value="ABC transporter transmembrane region"/>
    <property type="match status" value="1"/>
</dbReference>
<dbReference type="EMBL" id="JAKNHQ010000028">
    <property type="protein sequence ID" value="MCG4611914.1"/>
    <property type="molecule type" value="Genomic_DNA"/>
</dbReference>
<dbReference type="SMART" id="SM00382">
    <property type="entry name" value="AAA"/>
    <property type="match status" value="1"/>
</dbReference>
<comment type="subcellular location">
    <subcellularLocation>
        <location evidence="1">Cell membrane</location>
        <topology evidence="1">Multi-pass membrane protein</topology>
    </subcellularLocation>
</comment>
<dbReference type="InterPro" id="IPR011527">
    <property type="entry name" value="ABC1_TM_dom"/>
</dbReference>
<accession>A0ABS9MM82</accession>
<evidence type="ECO:0000313" key="10">
    <source>
        <dbReference type="EMBL" id="MCG4611914.1"/>
    </source>
</evidence>
<dbReference type="PROSITE" id="PS00211">
    <property type="entry name" value="ABC_TRANSPORTER_1"/>
    <property type="match status" value="1"/>
</dbReference>
<gene>
    <name evidence="10" type="ORF">L0P57_13345</name>
</gene>
<keyword evidence="6 7" id="KW-0472">Membrane</keyword>
<dbReference type="SUPFAM" id="SSF52540">
    <property type="entry name" value="P-loop containing nucleoside triphosphate hydrolases"/>
    <property type="match status" value="1"/>
</dbReference>
<evidence type="ECO:0000256" key="3">
    <source>
        <dbReference type="ARBA" id="ARBA00022741"/>
    </source>
</evidence>
<keyword evidence="3" id="KW-0547">Nucleotide-binding</keyword>
<feature type="transmembrane region" description="Helical" evidence="7">
    <location>
        <begin position="155"/>
        <end position="172"/>
    </location>
</feature>
<evidence type="ECO:0000256" key="4">
    <source>
        <dbReference type="ARBA" id="ARBA00022840"/>
    </source>
</evidence>
<keyword evidence="11" id="KW-1185">Reference proteome</keyword>
<dbReference type="Pfam" id="PF00664">
    <property type="entry name" value="ABC_membrane"/>
    <property type="match status" value="1"/>
</dbReference>
<dbReference type="GO" id="GO:0005524">
    <property type="term" value="F:ATP binding"/>
    <property type="evidence" value="ECO:0007669"/>
    <property type="project" value="UniProtKB-KW"/>
</dbReference>
<dbReference type="PANTHER" id="PTHR24221">
    <property type="entry name" value="ATP-BINDING CASSETTE SUB-FAMILY B"/>
    <property type="match status" value="1"/>
</dbReference>
<evidence type="ECO:0000256" key="5">
    <source>
        <dbReference type="ARBA" id="ARBA00022989"/>
    </source>
</evidence>
<dbReference type="InterPro" id="IPR017871">
    <property type="entry name" value="ABC_transporter-like_CS"/>
</dbReference>
<dbReference type="InterPro" id="IPR039421">
    <property type="entry name" value="Type_1_exporter"/>
</dbReference>
<dbReference type="InterPro" id="IPR036640">
    <property type="entry name" value="ABC1_TM_sf"/>
</dbReference>
<dbReference type="CDD" id="cd18547">
    <property type="entry name" value="ABC_6TM_Tm288_like"/>
    <property type="match status" value="1"/>
</dbReference>
<reference evidence="10 11" key="1">
    <citation type="submission" date="2022-01" db="EMBL/GenBank/DDBJ databases">
        <title>Collection of gut derived symbiotic bacterial strains cultured from healthy donors.</title>
        <authorList>
            <person name="Lin H."/>
            <person name="Kohout C."/>
            <person name="Waligurski E."/>
            <person name="Pamer E.G."/>
        </authorList>
    </citation>
    <scope>NUCLEOTIDE SEQUENCE [LARGE SCALE GENOMIC DNA]</scope>
    <source>
        <strain evidence="10 11">DFI.7.58</strain>
    </source>
</reference>
<dbReference type="Proteomes" id="UP001298681">
    <property type="component" value="Unassembled WGS sequence"/>
</dbReference>
<comment type="caution">
    <text evidence="10">The sequence shown here is derived from an EMBL/GenBank/DDBJ whole genome shotgun (WGS) entry which is preliminary data.</text>
</comment>
<dbReference type="InterPro" id="IPR003439">
    <property type="entry name" value="ABC_transporter-like_ATP-bd"/>
</dbReference>
<name>A0ABS9MM82_9FIRM</name>
<feature type="transmembrane region" description="Helical" evidence="7">
    <location>
        <begin position="21"/>
        <end position="46"/>
    </location>
</feature>
<proteinExistence type="predicted"/>
<organism evidence="10 11">
    <name type="scientific">Anaeromassilibacillus senegalensis</name>
    <dbReference type="NCBI Taxonomy" id="1673717"/>
    <lineage>
        <taxon>Bacteria</taxon>
        <taxon>Bacillati</taxon>
        <taxon>Bacillota</taxon>
        <taxon>Clostridia</taxon>
        <taxon>Eubacteriales</taxon>
        <taxon>Acutalibacteraceae</taxon>
        <taxon>Anaeromassilibacillus</taxon>
    </lineage>
</organism>
<feature type="domain" description="ABC transporter" evidence="8">
    <location>
        <begin position="398"/>
        <end position="632"/>
    </location>
</feature>
<evidence type="ECO:0000256" key="1">
    <source>
        <dbReference type="ARBA" id="ARBA00004651"/>
    </source>
</evidence>
<dbReference type="InterPro" id="IPR027417">
    <property type="entry name" value="P-loop_NTPase"/>
</dbReference>
<protein>
    <submittedName>
        <fullName evidence="10">ABC transporter ATP-binding protein/permease</fullName>
    </submittedName>
</protein>
<keyword evidence="4 10" id="KW-0067">ATP-binding</keyword>
<dbReference type="Gene3D" id="1.20.1560.10">
    <property type="entry name" value="ABC transporter type 1, transmembrane domain"/>
    <property type="match status" value="1"/>
</dbReference>
<evidence type="ECO:0000256" key="2">
    <source>
        <dbReference type="ARBA" id="ARBA00022692"/>
    </source>
</evidence>
<dbReference type="PANTHER" id="PTHR24221:SF499">
    <property type="entry name" value="FATTY ACID ABC TRANSPORTER ATP-BINDING_PERMEASE PROTEIN"/>
    <property type="match status" value="1"/>
</dbReference>